<keyword evidence="2" id="KW-0472">Membrane</keyword>
<dbReference type="Proteomes" id="UP000754495">
    <property type="component" value="Unassembled WGS sequence"/>
</dbReference>
<dbReference type="RefSeq" id="WP_313886000.1">
    <property type="nucleotide sequence ID" value="NZ_JAANOU010000001.1"/>
</dbReference>
<evidence type="ECO:0000256" key="2">
    <source>
        <dbReference type="SAM" id="Phobius"/>
    </source>
</evidence>
<name>A0ABX0SR56_9PSEU</name>
<comment type="caution">
    <text evidence="4">The sequence shown here is derived from an EMBL/GenBank/DDBJ whole genome shotgun (WGS) entry which is preliminary data.</text>
</comment>
<evidence type="ECO:0000313" key="4">
    <source>
        <dbReference type="EMBL" id="NIH77950.1"/>
    </source>
</evidence>
<feature type="transmembrane region" description="Helical" evidence="2">
    <location>
        <begin position="57"/>
        <end position="77"/>
    </location>
</feature>
<sequence length="115" mass="12169">MAVTGWRRVVLLCLLALGLVGMHHFAGAAAPESPAMSVMADSGHPVGHQDHGVTHDVLHLCLAVLLAGVVLGLGMLLRAIRTPPPSRRPAGRPRSRAPDRPSGRAMLDHTCVLRL</sequence>
<keyword evidence="2" id="KW-1133">Transmembrane helix</keyword>
<accession>A0ABX0SR56</accession>
<dbReference type="EMBL" id="JAANOU010000001">
    <property type="protein sequence ID" value="NIH77950.1"/>
    <property type="molecule type" value="Genomic_DNA"/>
</dbReference>
<keyword evidence="2" id="KW-0812">Transmembrane</keyword>
<feature type="chain" id="PRO_5047504681" evidence="3">
    <location>
        <begin position="29"/>
        <end position="115"/>
    </location>
</feature>
<keyword evidence="5" id="KW-1185">Reference proteome</keyword>
<protein>
    <submittedName>
        <fullName evidence="4">Chloramphenicol 3-O-phosphotransferase</fullName>
    </submittedName>
</protein>
<feature type="signal peptide" evidence="3">
    <location>
        <begin position="1"/>
        <end position="28"/>
    </location>
</feature>
<evidence type="ECO:0000313" key="5">
    <source>
        <dbReference type="Proteomes" id="UP000754495"/>
    </source>
</evidence>
<feature type="region of interest" description="Disordered" evidence="1">
    <location>
        <begin position="81"/>
        <end position="107"/>
    </location>
</feature>
<evidence type="ECO:0000256" key="1">
    <source>
        <dbReference type="SAM" id="MobiDB-lite"/>
    </source>
</evidence>
<gene>
    <name evidence="4" type="ORF">FHX46_000480</name>
</gene>
<proteinExistence type="predicted"/>
<keyword evidence="3" id="KW-0732">Signal</keyword>
<evidence type="ECO:0000256" key="3">
    <source>
        <dbReference type="SAM" id="SignalP"/>
    </source>
</evidence>
<reference evidence="4 5" key="1">
    <citation type="submission" date="2020-03" db="EMBL/GenBank/DDBJ databases">
        <title>Sequencing the genomes of 1000 actinobacteria strains.</title>
        <authorList>
            <person name="Klenk H.-P."/>
        </authorList>
    </citation>
    <scope>NUCLEOTIDE SEQUENCE [LARGE SCALE GENOMIC DNA]</scope>
    <source>
        <strain evidence="4 5">DSM 45668</strain>
    </source>
</reference>
<organism evidence="4 5">
    <name type="scientific">Amycolatopsis viridis</name>
    <dbReference type="NCBI Taxonomy" id="185678"/>
    <lineage>
        <taxon>Bacteria</taxon>
        <taxon>Bacillati</taxon>
        <taxon>Actinomycetota</taxon>
        <taxon>Actinomycetes</taxon>
        <taxon>Pseudonocardiales</taxon>
        <taxon>Pseudonocardiaceae</taxon>
        <taxon>Amycolatopsis</taxon>
    </lineage>
</organism>